<dbReference type="PIRSF" id="PIRSF003085">
    <property type="entry name" value="CMAS"/>
    <property type="match status" value="1"/>
</dbReference>
<dbReference type="InterPro" id="IPR029063">
    <property type="entry name" value="SAM-dependent_MTases_sf"/>
</dbReference>
<proteinExistence type="inferred from homology"/>
<dbReference type="GO" id="GO:0032259">
    <property type="term" value="P:methylation"/>
    <property type="evidence" value="ECO:0007669"/>
    <property type="project" value="UniProtKB-KW"/>
</dbReference>
<dbReference type="GO" id="GO:0008610">
    <property type="term" value="P:lipid biosynthetic process"/>
    <property type="evidence" value="ECO:0007669"/>
    <property type="project" value="InterPro"/>
</dbReference>
<evidence type="ECO:0000313" key="6">
    <source>
        <dbReference type="EMBL" id="KZW00437.1"/>
    </source>
</evidence>
<evidence type="ECO:0000256" key="2">
    <source>
        <dbReference type="ARBA" id="ARBA00022603"/>
    </source>
</evidence>
<keyword evidence="3" id="KW-0808">Transferase</keyword>
<dbReference type="GO" id="GO:0008168">
    <property type="term" value="F:methyltransferase activity"/>
    <property type="evidence" value="ECO:0007669"/>
    <property type="project" value="UniProtKB-KW"/>
</dbReference>
<evidence type="ECO:0000256" key="1">
    <source>
        <dbReference type="ARBA" id="ARBA00010815"/>
    </source>
</evidence>
<dbReference type="AlphaFoldDB" id="A0A165N9Z9"/>
<accession>A0A165N9Z9</accession>
<evidence type="ECO:0000256" key="4">
    <source>
        <dbReference type="ARBA" id="ARBA00022691"/>
    </source>
</evidence>
<keyword evidence="4" id="KW-0949">S-adenosyl-L-methionine</keyword>
<evidence type="ECO:0000256" key="5">
    <source>
        <dbReference type="ARBA" id="ARBA00023098"/>
    </source>
</evidence>
<evidence type="ECO:0000256" key="3">
    <source>
        <dbReference type="ARBA" id="ARBA00022679"/>
    </source>
</evidence>
<keyword evidence="7" id="KW-1185">Reference proteome</keyword>
<dbReference type="InterPro" id="IPR050723">
    <property type="entry name" value="CFA/CMAS"/>
</dbReference>
<dbReference type="Proteomes" id="UP000077266">
    <property type="component" value="Unassembled WGS sequence"/>
</dbReference>
<evidence type="ECO:0000313" key="7">
    <source>
        <dbReference type="Proteomes" id="UP000077266"/>
    </source>
</evidence>
<sequence>MKQLRHGHLHIVTPTHTYTFPLPGAPHSNEQPGLHAKLTVVRDSFWLRLLTMSDLGFAEAYMYGEVDVDDLQSLFRLFTAVPHYLTNSRFANTLSTSRSNISAHYDISNRMFEGFLSKDMMYSCAIYEDLDSDLRRAPPKPMAVIDQLAGLKNASESSEASSTVDDADVDDLHQAQLRKIQHILAKAKLRDGHRVLEIGSGWGEMAIQACKNANCEVDTLTLSSEQKKLAEERIAAAGLQDRIRVHLMDYRKMSDDWKHSFDRVISIEMVEAVGIEFLPTYWSVIDWALKPSGGVAVVQAITMPETRFQAYEHEIDFIRKWCVCVVFPGGICPTVSLLVSTMNKGSDNRLIVDSIENIGPHYARTLREWATKFNDCFNDVIAPNLRAEHPTVMGGPNGAQELEVFRRKWLYYFYYCEVGFASRTLGDVIVTATREADASYGCTVYA</sequence>
<protein>
    <submittedName>
        <fullName evidence="6">Cyclopropane-fatty-acyl-phospholipid synthase</fullName>
    </submittedName>
</protein>
<dbReference type="Gene3D" id="3.40.50.150">
    <property type="entry name" value="Vaccinia Virus protein VP39"/>
    <property type="match status" value="1"/>
</dbReference>
<organism evidence="6 7">
    <name type="scientific">Exidia glandulosa HHB12029</name>
    <dbReference type="NCBI Taxonomy" id="1314781"/>
    <lineage>
        <taxon>Eukaryota</taxon>
        <taxon>Fungi</taxon>
        <taxon>Dikarya</taxon>
        <taxon>Basidiomycota</taxon>
        <taxon>Agaricomycotina</taxon>
        <taxon>Agaricomycetes</taxon>
        <taxon>Auriculariales</taxon>
        <taxon>Exidiaceae</taxon>
        <taxon>Exidia</taxon>
    </lineage>
</organism>
<dbReference type="OrthoDB" id="8300214at2759"/>
<dbReference type="STRING" id="1314781.A0A165N9Z9"/>
<dbReference type="InterPro" id="IPR003333">
    <property type="entry name" value="CMAS"/>
</dbReference>
<dbReference type="PANTHER" id="PTHR43667:SF2">
    <property type="entry name" value="FATTY ACID C-METHYL TRANSFERASE"/>
    <property type="match status" value="1"/>
</dbReference>
<reference evidence="6 7" key="1">
    <citation type="journal article" date="2016" name="Mol. Biol. Evol.">
        <title>Comparative Genomics of Early-Diverging Mushroom-Forming Fungi Provides Insights into the Origins of Lignocellulose Decay Capabilities.</title>
        <authorList>
            <person name="Nagy L.G."/>
            <person name="Riley R."/>
            <person name="Tritt A."/>
            <person name="Adam C."/>
            <person name="Daum C."/>
            <person name="Floudas D."/>
            <person name="Sun H."/>
            <person name="Yadav J.S."/>
            <person name="Pangilinan J."/>
            <person name="Larsson K.H."/>
            <person name="Matsuura K."/>
            <person name="Barry K."/>
            <person name="Labutti K."/>
            <person name="Kuo R."/>
            <person name="Ohm R.A."/>
            <person name="Bhattacharya S.S."/>
            <person name="Shirouzu T."/>
            <person name="Yoshinaga Y."/>
            <person name="Martin F.M."/>
            <person name="Grigoriev I.V."/>
            <person name="Hibbett D.S."/>
        </authorList>
    </citation>
    <scope>NUCLEOTIDE SEQUENCE [LARGE SCALE GENOMIC DNA]</scope>
    <source>
        <strain evidence="6 7">HHB12029</strain>
    </source>
</reference>
<gene>
    <name evidence="6" type="ORF">EXIGLDRAFT_738771</name>
</gene>
<dbReference type="CDD" id="cd02440">
    <property type="entry name" value="AdoMet_MTases"/>
    <property type="match status" value="1"/>
</dbReference>
<comment type="similarity">
    <text evidence="1">Belongs to the CFA/CMAS family.</text>
</comment>
<keyword evidence="5" id="KW-0443">Lipid metabolism</keyword>
<dbReference type="InParanoid" id="A0A165N9Z9"/>
<name>A0A165N9Z9_EXIGL</name>
<dbReference type="EMBL" id="KV425901">
    <property type="protein sequence ID" value="KZW00437.1"/>
    <property type="molecule type" value="Genomic_DNA"/>
</dbReference>
<dbReference type="PANTHER" id="PTHR43667">
    <property type="entry name" value="CYCLOPROPANE-FATTY-ACYL-PHOSPHOLIPID SYNTHASE"/>
    <property type="match status" value="1"/>
</dbReference>
<dbReference type="SUPFAM" id="SSF53335">
    <property type="entry name" value="S-adenosyl-L-methionine-dependent methyltransferases"/>
    <property type="match status" value="1"/>
</dbReference>
<dbReference type="Pfam" id="PF02353">
    <property type="entry name" value="CMAS"/>
    <property type="match status" value="1"/>
</dbReference>
<keyword evidence="2" id="KW-0489">Methyltransferase</keyword>